<comment type="pathway">
    <text evidence="1">Mycotoxin biosynthesis.</text>
</comment>
<reference evidence="4" key="1">
    <citation type="journal article" date="2015" name="BMC Genomics">
        <title>Genomic and transcriptomic analysis of the endophytic fungus Pestalotiopsis fici reveals its lifestyle and high potential for synthesis of natural products.</title>
        <authorList>
            <person name="Wang X."/>
            <person name="Zhang X."/>
            <person name="Liu L."/>
            <person name="Xiang M."/>
            <person name="Wang W."/>
            <person name="Sun X."/>
            <person name="Che Y."/>
            <person name="Guo L."/>
            <person name="Liu G."/>
            <person name="Guo L."/>
            <person name="Wang C."/>
            <person name="Yin W.B."/>
            <person name="Stadler M."/>
            <person name="Zhang X."/>
            <person name="Liu X."/>
        </authorList>
    </citation>
    <scope>NUCLEOTIDE SEQUENCE [LARGE SCALE GENOMIC DNA]</scope>
    <source>
        <strain evidence="4">W106-1 / CGMCC3.15140</strain>
    </source>
</reference>
<dbReference type="PANTHER" id="PTHR33365:SF4">
    <property type="entry name" value="CYCLOCHLOROTINE BIOSYNTHESIS PROTEIN O"/>
    <property type="match status" value="1"/>
</dbReference>
<dbReference type="GO" id="GO:0043386">
    <property type="term" value="P:mycotoxin biosynthetic process"/>
    <property type="evidence" value="ECO:0007669"/>
    <property type="project" value="InterPro"/>
</dbReference>
<keyword evidence="4" id="KW-1185">Reference proteome</keyword>
<proteinExistence type="inferred from homology"/>
<dbReference type="AlphaFoldDB" id="W3XRI0"/>
<comment type="similarity">
    <text evidence="2">Belongs to the ustYa family.</text>
</comment>
<dbReference type="Pfam" id="PF11807">
    <property type="entry name" value="UstYa"/>
    <property type="match status" value="1"/>
</dbReference>
<protein>
    <submittedName>
        <fullName evidence="3">Uncharacterized protein</fullName>
    </submittedName>
</protein>
<dbReference type="OMA" id="WHCINHI"/>
<dbReference type="EMBL" id="KI912109">
    <property type="protein sequence ID" value="ETS88117.1"/>
    <property type="molecule type" value="Genomic_DNA"/>
</dbReference>
<accession>W3XRI0</accession>
<evidence type="ECO:0000256" key="2">
    <source>
        <dbReference type="ARBA" id="ARBA00035112"/>
    </source>
</evidence>
<evidence type="ECO:0000313" key="3">
    <source>
        <dbReference type="EMBL" id="ETS88117.1"/>
    </source>
</evidence>
<dbReference type="HOGENOM" id="CLU_042941_6_0_1"/>
<dbReference type="GeneID" id="19266958"/>
<dbReference type="InterPro" id="IPR021765">
    <property type="entry name" value="UstYa-like"/>
</dbReference>
<dbReference type="Proteomes" id="UP000030651">
    <property type="component" value="Unassembled WGS sequence"/>
</dbReference>
<organism evidence="3 4">
    <name type="scientific">Pestalotiopsis fici (strain W106-1 / CGMCC3.15140)</name>
    <dbReference type="NCBI Taxonomy" id="1229662"/>
    <lineage>
        <taxon>Eukaryota</taxon>
        <taxon>Fungi</taxon>
        <taxon>Dikarya</taxon>
        <taxon>Ascomycota</taxon>
        <taxon>Pezizomycotina</taxon>
        <taxon>Sordariomycetes</taxon>
        <taxon>Xylariomycetidae</taxon>
        <taxon>Amphisphaeriales</taxon>
        <taxon>Sporocadaceae</taxon>
        <taxon>Pestalotiopsis</taxon>
    </lineage>
</organism>
<gene>
    <name evidence="3" type="ORF">PFICI_01945</name>
</gene>
<dbReference type="KEGG" id="pfy:PFICI_01945"/>
<name>W3XRI0_PESFW</name>
<sequence length="152" mass="17773">MDVNIDSVSMFKGFPSVEVDEAWNNVLQYRALAVFPDELTDQESIAIEDGTGRVLVTLGVFDGLYCLDVMRRFSFREFYPDESQISPLEMMDCVDTVRQYIMCYGDISLTTYDWKRDHLLPWPNFRVDHECRDWDGILKWAIAHRASREMLA</sequence>
<evidence type="ECO:0000256" key="1">
    <source>
        <dbReference type="ARBA" id="ARBA00004685"/>
    </source>
</evidence>
<dbReference type="OrthoDB" id="3687641at2759"/>
<dbReference type="RefSeq" id="XP_007828717.1">
    <property type="nucleotide sequence ID" value="XM_007830526.1"/>
</dbReference>
<evidence type="ECO:0000313" key="4">
    <source>
        <dbReference type="Proteomes" id="UP000030651"/>
    </source>
</evidence>
<dbReference type="PANTHER" id="PTHR33365">
    <property type="entry name" value="YALI0B05434P"/>
    <property type="match status" value="1"/>
</dbReference>
<dbReference type="InParanoid" id="W3XRI0"/>